<name>A0A0E0KFN6_ORYPU</name>
<dbReference type="EnsemblPlants" id="OPUNC03G21830.1">
    <property type="protein sequence ID" value="OPUNC03G21830.1"/>
    <property type="gene ID" value="OPUNC03G21830"/>
</dbReference>
<accession>A0A0E0KFN6</accession>
<reference evidence="1" key="2">
    <citation type="submission" date="2018-05" db="EMBL/GenBank/DDBJ databases">
        <title>OpunRS2 (Oryza punctata Reference Sequence Version 2).</title>
        <authorList>
            <person name="Zhang J."/>
            <person name="Kudrna D."/>
            <person name="Lee S."/>
            <person name="Talag J."/>
            <person name="Welchert J."/>
            <person name="Wing R.A."/>
        </authorList>
    </citation>
    <scope>NUCLEOTIDE SEQUENCE [LARGE SCALE GENOMIC DNA]</scope>
</reference>
<dbReference type="Gramene" id="OPUNC03G21830.1">
    <property type="protein sequence ID" value="OPUNC03G21830.1"/>
    <property type="gene ID" value="OPUNC03G21830"/>
</dbReference>
<dbReference type="HOGENOM" id="CLU_3430151_0_0_1"/>
<organism evidence="1">
    <name type="scientific">Oryza punctata</name>
    <name type="common">Red rice</name>
    <dbReference type="NCBI Taxonomy" id="4537"/>
    <lineage>
        <taxon>Eukaryota</taxon>
        <taxon>Viridiplantae</taxon>
        <taxon>Streptophyta</taxon>
        <taxon>Embryophyta</taxon>
        <taxon>Tracheophyta</taxon>
        <taxon>Spermatophyta</taxon>
        <taxon>Magnoliopsida</taxon>
        <taxon>Liliopsida</taxon>
        <taxon>Poales</taxon>
        <taxon>Poaceae</taxon>
        <taxon>BOP clade</taxon>
        <taxon>Oryzoideae</taxon>
        <taxon>Oryzeae</taxon>
        <taxon>Oryzinae</taxon>
        <taxon>Oryza</taxon>
    </lineage>
</organism>
<reference evidence="1" key="1">
    <citation type="submission" date="2015-04" db="UniProtKB">
        <authorList>
            <consortium name="EnsemblPlants"/>
        </authorList>
    </citation>
    <scope>IDENTIFICATION</scope>
</reference>
<dbReference type="AlphaFoldDB" id="A0A0E0KFN6"/>
<dbReference type="Proteomes" id="UP000026962">
    <property type="component" value="Chromosome 3"/>
</dbReference>
<keyword evidence="2" id="KW-1185">Reference proteome</keyword>
<evidence type="ECO:0000313" key="2">
    <source>
        <dbReference type="Proteomes" id="UP000026962"/>
    </source>
</evidence>
<sequence>MYAKEIGRKLEKERVRVVL</sequence>
<proteinExistence type="predicted"/>
<evidence type="ECO:0000313" key="1">
    <source>
        <dbReference type="EnsemblPlants" id="OPUNC03G21830.1"/>
    </source>
</evidence>
<protein>
    <submittedName>
        <fullName evidence="1">Uncharacterized protein</fullName>
    </submittedName>
</protein>